<evidence type="ECO:0000313" key="2">
    <source>
        <dbReference type="Proteomes" id="UP000765509"/>
    </source>
</evidence>
<proteinExistence type="predicted"/>
<keyword evidence="2" id="KW-1185">Reference proteome</keyword>
<dbReference type="AlphaFoldDB" id="A0A9Q3E9N7"/>
<dbReference type="Proteomes" id="UP000765509">
    <property type="component" value="Unassembled WGS sequence"/>
</dbReference>
<reference evidence="1" key="1">
    <citation type="submission" date="2021-03" db="EMBL/GenBank/DDBJ databases">
        <title>Draft genome sequence of rust myrtle Austropuccinia psidii MF-1, a brazilian biotype.</title>
        <authorList>
            <person name="Quecine M.C."/>
            <person name="Pachon D.M.R."/>
            <person name="Bonatelli M.L."/>
            <person name="Correr F.H."/>
            <person name="Franceschini L.M."/>
            <person name="Leite T.F."/>
            <person name="Margarido G.R.A."/>
            <person name="Almeida C.A."/>
            <person name="Ferrarezi J.A."/>
            <person name="Labate C.A."/>
        </authorList>
    </citation>
    <scope>NUCLEOTIDE SEQUENCE</scope>
    <source>
        <strain evidence="1">MF-1</strain>
    </source>
</reference>
<name>A0A9Q3E9N7_9BASI</name>
<accession>A0A9Q3E9N7</accession>
<dbReference type="EMBL" id="AVOT02024486">
    <property type="protein sequence ID" value="MBW0515180.1"/>
    <property type="molecule type" value="Genomic_DNA"/>
</dbReference>
<evidence type="ECO:0000313" key="1">
    <source>
        <dbReference type="EMBL" id="MBW0515180.1"/>
    </source>
</evidence>
<sequence>MSEYMIHRKILRQCGGYLENAVKSRTTEQSSAKDIMNILKEVTTLTRAGCSRVILKKRFNKPWKYSMDKNCKDNSNNMNYKSADVIRKCHIFQSTTHSANSNHKMGKINGIDIEKEPDVEKDDLNEENLGDKSSLFSESSKDIENINFQFEFWNLIYNCHN</sequence>
<organism evidence="1 2">
    <name type="scientific">Austropuccinia psidii MF-1</name>
    <dbReference type="NCBI Taxonomy" id="1389203"/>
    <lineage>
        <taxon>Eukaryota</taxon>
        <taxon>Fungi</taxon>
        <taxon>Dikarya</taxon>
        <taxon>Basidiomycota</taxon>
        <taxon>Pucciniomycotina</taxon>
        <taxon>Pucciniomycetes</taxon>
        <taxon>Pucciniales</taxon>
        <taxon>Sphaerophragmiaceae</taxon>
        <taxon>Austropuccinia</taxon>
    </lineage>
</organism>
<gene>
    <name evidence="1" type="ORF">O181_054895</name>
</gene>
<protein>
    <submittedName>
        <fullName evidence="1">Uncharacterized protein</fullName>
    </submittedName>
</protein>
<comment type="caution">
    <text evidence="1">The sequence shown here is derived from an EMBL/GenBank/DDBJ whole genome shotgun (WGS) entry which is preliminary data.</text>
</comment>